<reference evidence="5 6" key="1">
    <citation type="submission" date="2019-04" db="EMBL/GenBank/DDBJ databases">
        <title>Alteromonas portus sp. nov., an alginate lyase-excreting marine bacterium.</title>
        <authorList>
            <person name="Huang H."/>
            <person name="Mo K."/>
            <person name="Bao S."/>
        </authorList>
    </citation>
    <scope>NUCLEOTIDE SEQUENCE [LARGE SCALE GENOMIC DNA]</scope>
    <source>
        <strain evidence="5 6">HB161718</strain>
    </source>
</reference>
<gene>
    <name evidence="5" type="ORF">E5672_03840</name>
</gene>
<dbReference type="PANTHER" id="PTHR33619:SF3">
    <property type="entry name" value="POLYSACCHARIDE EXPORT PROTEIN GFCE-RELATED"/>
    <property type="match status" value="1"/>
</dbReference>
<feature type="signal peptide" evidence="2">
    <location>
        <begin position="1"/>
        <end position="21"/>
    </location>
</feature>
<organism evidence="5 6">
    <name type="scientific">Alteromonas portus</name>
    <dbReference type="NCBI Taxonomy" id="2565549"/>
    <lineage>
        <taxon>Bacteria</taxon>
        <taxon>Pseudomonadati</taxon>
        <taxon>Pseudomonadota</taxon>
        <taxon>Gammaproteobacteria</taxon>
        <taxon>Alteromonadales</taxon>
        <taxon>Alteromonadaceae</taxon>
        <taxon>Alteromonas/Salinimonas group</taxon>
        <taxon>Alteromonas</taxon>
    </lineage>
</organism>
<evidence type="ECO:0000256" key="1">
    <source>
        <dbReference type="ARBA" id="ARBA00022729"/>
    </source>
</evidence>
<dbReference type="InterPro" id="IPR003715">
    <property type="entry name" value="Poly_export_N"/>
</dbReference>
<dbReference type="InterPro" id="IPR019554">
    <property type="entry name" value="Soluble_ligand-bd"/>
</dbReference>
<dbReference type="EMBL" id="SWCO01000001">
    <property type="protein sequence ID" value="TKB05223.1"/>
    <property type="molecule type" value="Genomic_DNA"/>
</dbReference>
<dbReference type="RefSeq" id="WP_136780978.1">
    <property type="nucleotide sequence ID" value="NZ_SWCO01000001.1"/>
</dbReference>
<dbReference type="PANTHER" id="PTHR33619">
    <property type="entry name" value="POLYSACCHARIDE EXPORT PROTEIN GFCE-RELATED"/>
    <property type="match status" value="1"/>
</dbReference>
<dbReference type="AlphaFoldDB" id="A0A4U0ZK37"/>
<evidence type="ECO:0000259" key="4">
    <source>
        <dbReference type="Pfam" id="PF10531"/>
    </source>
</evidence>
<dbReference type="InterPro" id="IPR049712">
    <property type="entry name" value="Poly_export"/>
</dbReference>
<sequence>MQRFVVLCALFISFFAASVLAQSNSLDQYRLGSGDVVKITVYGQDDLSLETRLSDVGIINYPYLGEIKLVGLTLPELESYIYNGLKGDYLVEPSVSVSITDYRPFFINGEVKKPGGYPYQPGLTIDKAAALAGGYTERASKTKIFIVRDTEGSSTTISVDRSGIVLPGDIVTIEQSFF</sequence>
<keyword evidence="6" id="KW-1185">Reference proteome</keyword>
<dbReference type="Gene3D" id="3.30.1950.10">
    <property type="entry name" value="wza like domain"/>
    <property type="match status" value="1"/>
</dbReference>
<name>A0A4U0ZK37_9ALTE</name>
<dbReference type="Pfam" id="PF02563">
    <property type="entry name" value="Poly_export"/>
    <property type="match status" value="1"/>
</dbReference>
<dbReference type="Gene3D" id="3.10.560.10">
    <property type="entry name" value="Outer membrane lipoprotein wza domain like"/>
    <property type="match status" value="1"/>
</dbReference>
<proteinExistence type="predicted"/>
<dbReference type="Proteomes" id="UP000305471">
    <property type="component" value="Unassembled WGS sequence"/>
</dbReference>
<accession>A0A4U0ZK37</accession>
<feature type="chain" id="PRO_5020637020" evidence="2">
    <location>
        <begin position="22"/>
        <end position="178"/>
    </location>
</feature>
<evidence type="ECO:0000256" key="2">
    <source>
        <dbReference type="SAM" id="SignalP"/>
    </source>
</evidence>
<protein>
    <submittedName>
        <fullName evidence="5">Polysaccharide export protein</fullName>
    </submittedName>
</protein>
<dbReference type="OrthoDB" id="9808948at2"/>
<evidence type="ECO:0000259" key="3">
    <source>
        <dbReference type="Pfam" id="PF02563"/>
    </source>
</evidence>
<evidence type="ECO:0000313" key="5">
    <source>
        <dbReference type="EMBL" id="TKB05223.1"/>
    </source>
</evidence>
<feature type="domain" description="Polysaccharide export protein N-terminal" evidence="3">
    <location>
        <begin position="26"/>
        <end position="100"/>
    </location>
</feature>
<keyword evidence="1 2" id="KW-0732">Signal</keyword>
<comment type="caution">
    <text evidence="5">The sequence shown here is derived from an EMBL/GenBank/DDBJ whole genome shotgun (WGS) entry which is preliminary data.</text>
</comment>
<evidence type="ECO:0000313" key="6">
    <source>
        <dbReference type="Proteomes" id="UP000305471"/>
    </source>
</evidence>
<dbReference type="GO" id="GO:0015159">
    <property type="term" value="F:polysaccharide transmembrane transporter activity"/>
    <property type="evidence" value="ECO:0007669"/>
    <property type="project" value="InterPro"/>
</dbReference>
<feature type="domain" description="Soluble ligand binding" evidence="4">
    <location>
        <begin position="105"/>
        <end position="156"/>
    </location>
</feature>
<dbReference type="Pfam" id="PF10531">
    <property type="entry name" value="SLBB"/>
    <property type="match status" value="1"/>
</dbReference>